<evidence type="ECO:0000256" key="1">
    <source>
        <dbReference type="SAM" id="MobiDB-lite"/>
    </source>
</evidence>
<keyword evidence="2" id="KW-0472">Membrane</keyword>
<evidence type="ECO:0000256" key="2">
    <source>
        <dbReference type="SAM" id="Phobius"/>
    </source>
</evidence>
<dbReference type="AlphaFoldDB" id="A0A6B3RGB0"/>
<evidence type="ECO:0000259" key="4">
    <source>
        <dbReference type="Pfam" id="PF04536"/>
    </source>
</evidence>
<accession>A0A6B3RGB0</accession>
<keyword evidence="3" id="KW-0732">Signal</keyword>
<name>A0A6B3RGB0_9RHOB</name>
<feature type="region of interest" description="Disordered" evidence="1">
    <location>
        <begin position="265"/>
        <end position="285"/>
    </location>
</feature>
<gene>
    <name evidence="5" type="ORF">G3572_02400</name>
</gene>
<protein>
    <submittedName>
        <fullName evidence="5">TPM domain-containing protein</fullName>
    </submittedName>
</protein>
<dbReference type="InterPro" id="IPR007621">
    <property type="entry name" value="TPM_dom"/>
</dbReference>
<feature type="domain" description="TPM" evidence="4">
    <location>
        <begin position="32"/>
        <end position="157"/>
    </location>
</feature>
<keyword evidence="2" id="KW-1133">Transmembrane helix</keyword>
<evidence type="ECO:0000313" key="6">
    <source>
        <dbReference type="Proteomes" id="UP000481421"/>
    </source>
</evidence>
<feature type="chain" id="PRO_5025547266" evidence="3">
    <location>
        <begin position="21"/>
        <end position="285"/>
    </location>
</feature>
<dbReference type="Pfam" id="PF04536">
    <property type="entry name" value="TPM_phosphatase"/>
    <property type="match status" value="1"/>
</dbReference>
<proteinExistence type="predicted"/>
<evidence type="ECO:0000313" key="5">
    <source>
        <dbReference type="EMBL" id="NEX45040.1"/>
    </source>
</evidence>
<organism evidence="5 6">
    <name type="scientific">Pseudotabrizicola algicola</name>
    <dbReference type="NCBI Taxonomy" id="2709381"/>
    <lineage>
        <taxon>Bacteria</taxon>
        <taxon>Pseudomonadati</taxon>
        <taxon>Pseudomonadota</taxon>
        <taxon>Alphaproteobacteria</taxon>
        <taxon>Rhodobacterales</taxon>
        <taxon>Paracoccaceae</taxon>
        <taxon>Pseudotabrizicola</taxon>
    </lineage>
</organism>
<dbReference type="Proteomes" id="UP000481421">
    <property type="component" value="Unassembled WGS sequence"/>
</dbReference>
<dbReference type="RefSeq" id="WP_164609066.1">
    <property type="nucleotide sequence ID" value="NZ_JAAIKE010000001.1"/>
</dbReference>
<dbReference type="Gene3D" id="3.10.310.50">
    <property type="match status" value="1"/>
</dbReference>
<evidence type="ECO:0000256" key="3">
    <source>
        <dbReference type="SAM" id="SignalP"/>
    </source>
</evidence>
<reference evidence="5 6" key="1">
    <citation type="submission" date="2020-02" db="EMBL/GenBank/DDBJ databases">
        <title>Rhodobacter algicola sp. nov., isolated from microalga culture.</title>
        <authorList>
            <person name="Park C.-Y."/>
        </authorList>
    </citation>
    <scope>NUCLEOTIDE SEQUENCE [LARGE SCALE GENOMIC DNA]</scope>
    <source>
        <strain evidence="5 6">ETT8</strain>
    </source>
</reference>
<dbReference type="PANTHER" id="PTHR30373:SF2">
    <property type="entry name" value="UPF0603 PROTEIN YGCG"/>
    <property type="match status" value="1"/>
</dbReference>
<sequence length="285" mass="29896">MLRVLFLALCLFLAPGLAAAQPYPDPLGDTLSDYAGLLPPEAQLRLSETLAKGRAETGVHVVLVIMNRLADHGGAGARIEDYAKALFNRWGVGDAARDDGILILIARDDREMRIALGAGYEVIWDNAAQRVIDRSFLPAFRNDDYVGGIEAGVAATFDLIARPFAAGAETPPAPPFDWQAITPFLIFGGAILGFIALVARAVIGDALVRLRACPSCGARSLSRRRDVTLAASTARAGHGILHTRCAACGYDRSEPYSIAKISRGSGSSGGFGGGSSSGGGATGRW</sequence>
<dbReference type="EMBL" id="JAAIKE010000001">
    <property type="protein sequence ID" value="NEX45040.1"/>
    <property type="molecule type" value="Genomic_DNA"/>
</dbReference>
<keyword evidence="2" id="KW-0812">Transmembrane</keyword>
<feature type="transmembrane region" description="Helical" evidence="2">
    <location>
        <begin position="184"/>
        <end position="203"/>
    </location>
</feature>
<dbReference type="PANTHER" id="PTHR30373">
    <property type="entry name" value="UPF0603 PROTEIN YGCG"/>
    <property type="match status" value="1"/>
</dbReference>
<feature type="compositionally biased region" description="Gly residues" evidence="1">
    <location>
        <begin position="266"/>
        <end position="285"/>
    </location>
</feature>
<keyword evidence="6" id="KW-1185">Reference proteome</keyword>
<feature type="signal peptide" evidence="3">
    <location>
        <begin position="1"/>
        <end position="20"/>
    </location>
</feature>
<comment type="caution">
    <text evidence="5">The sequence shown here is derived from an EMBL/GenBank/DDBJ whole genome shotgun (WGS) entry which is preliminary data.</text>
</comment>